<protein>
    <recommendedName>
        <fullName evidence="1">Fido domain-containing protein</fullName>
    </recommendedName>
</protein>
<feature type="domain" description="Fido" evidence="1">
    <location>
        <begin position="1"/>
        <end position="74"/>
    </location>
</feature>
<dbReference type="GeneID" id="87837173"/>
<organism evidence="2 3">
    <name type="scientific">Chaetomium fimeti</name>
    <dbReference type="NCBI Taxonomy" id="1854472"/>
    <lineage>
        <taxon>Eukaryota</taxon>
        <taxon>Fungi</taxon>
        <taxon>Dikarya</taxon>
        <taxon>Ascomycota</taxon>
        <taxon>Pezizomycotina</taxon>
        <taxon>Sordariomycetes</taxon>
        <taxon>Sordariomycetidae</taxon>
        <taxon>Sordariales</taxon>
        <taxon>Chaetomiaceae</taxon>
        <taxon>Chaetomium</taxon>
    </lineage>
</organism>
<dbReference type="InterPro" id="IPR003812">
    <property type="entry name" value="Fido"/>
</dbReference>
<reference evidence="2" key="1">
    <citation type="journal article" date="2023" name="Mol. Phylogenet. Evol.">
        <title>Genome-scale phylogeny and comparative genomics of the fungal order Sordariales.</title>
        <authorList>
            <person name="Hensen N."/>
            <person name="Bonometti L."/>
            <person name="Westerberg I."/>
            <person name="Brannstrom I.O."/>
            <person name="Guillou S."/>
            <person name="Cros-Aarteil S."/>
            <person name="Calhoun S."/>
            <person name="Haridas S."/>
            <person name="Kuo A."/>
            <person name="Mondo S."/>
            <person name="Pangilinan J."/>
            <person name="Riley R."/>
            <person name="LaButti K."/>
            <person name="Andreopoulos B."/>
            <person name="Lipzen A."/>
            <person name="Chen C."/>
            <person name="Yan M."/>
            <person name="Daum C."/>
            <person name="Ng V."/>
            <person name="Clum A."/>
            <person name="Steindorff A."/>
            <person name="Ohm R.A."/>
            <person name="Martin F."/>
            <person name="Silar P."/>
            <person name="Natvig D.O."/>
            <person name="Lalanne C."/>
            <person name="Gautier V."/>
            <person name="Ament-Velasquez S.L."/>
            <person name="Kruys A."/>
            <person name="Hutchinson M.I."/>
            <person name="Powell A.J."/>
            <person name="Barry K."/>
            <person name="Miller A.N."/>
            <person name="Grigoriev I.V."/>
            <person name="Debuchy R."/>
            <person name="Gladieux P."/>
            <person name="Hiltunen Thoren M."/>
            <person name="Johannesson H."/>
        </authorList>
    </citation>
    <scope>NUCLEOTIDE SEQUENCE</scope>
    <source>
        <strain evidence="2">CBS 168.71</strain>
    </source>
</reference>
<comment type="caution">
    <text evidence="2">The sequence shown here is derived from an EMBL/GenBank/DDBJ whole genome shotgun (WGS) entry which is preliminary data.</text>
</comment>
<dbReference type="PROSITE" id="PS51459">
    <property type="entry name" value="FIDO"/>
    <property type="match status" value="1"/>
</dbReference>
<feature type="non-terminal residue" evidence="2">
    <location>
        <position position="1"/>
    </location>
</feature>
<dbReference type="InterPro" id="IPR036597">
    <property type="entry name" value="Fido-like_dom_sf"/>
</dbReference>
<keyword evidence="3" id="KW-1185">Reference proteome</keyword>
<evidence type="ECO:0000313" key="3">
    <source>
        <dbReference type="Proteomes" id="UP001278766"/>
    </source>
</evidence>
<dbReference type="Proteomes" id="UP001278766">
    <property type="component" value="Unassembled WGS sequence"/>
</dbReference>
<sequence length="85" mass="9688">TLVARSHHQSVNVHFFDDGNVRVARIVLDSVLLRYAGHVNETGLDQDKRDDYIVIGTRASRVFHSEDMAVELDQYTGHRELAQLI</sequence>
<reference evidence="2" key="2">
    <citation type="submission" date="2023-06" db="EMBL/GenBank/DDBJ databases">
        <authorList>
            <consortium name="Lawrence Berkeley National Laboratory"/>
            <person name="Haridas S."/>
            <person name="Hensen N."/>
            <person name="Bonometti L."/>
            <person name="Westerberg I."/>
            <person name="Brannstrom I.O."/>
            <person name="Guillou S."/>
            <person name="Cros-Aarteil S."/>
            <person name="Calhoun S."/>
            <person name="Kuo A."/>
            <person name="Mondo S."/>
            <person name="Pangilinan J."/>
            <person name="Riley R."/>
            <person name="Labutti K."/>
            <person name="Andreopoulos B."/>
            <person name="Lipzen A."/>
            <person name="Chen C."/>
            <person name="Yanf M."/>
            <person name="Daum C."/>
            <person name="Ng V."/>
            <person name="Clum A."/>
            <person name="Steindorff A."/>
            <person name="Ohm R."/>
            <person name="Martin F."/>
            <person name="Silar P."/>
            <person name="Natvig D."/>
            <person name="Lalanne C."/>
            <person name="Gautier V."/>
            <person name="Ament-Velasquez S.L."/>
            <person name="Kruys A."/>
            <person name="Hutchinson M.I."/>
            <person name="Powell A.J."/>
            <person name="Barry K."/>
            <person name="Miller A.N."/>
            <person name="Grigoriev I.V."/>
            <person name="Debuchy R."/>
            <person name="Gladieux P."/>
            <person name="Thoren M.H."/>
            <person name="Johannesson H."/>
        </authorList>
    </citation>
    <scope>NUCLEOTIDE SEQUENCE</scope>
    <source>
        <strain evidence="2">CBS 168.71</strain>
    </source>
</reference>
<dbReference type="Gene3D" id="1.10.3290.10">
    <property type="entry name" value="Fido-like domain"/>
    <property type="match status" value="1"/>
</dbReference>
<name>A0AAE0LX09_9PEZI</name>
<dbReference type="EMBL" id="JAUEPN010000001">
    <property type="protein sequence ID" value="KAK3300708.1"/>
    <property type="molecule type" value="Genomic_DNA"/>
</dbReference>
<dbReference type="SUPFAM" id="SSF140931">
    <property type="entry name" value="Fic-like"/>
    <property type="match status" value="1"/>
</dbReference>
<accession>A0AAE0LX09</accession>
<evidence type="ECO:0000259" key="1">
    <source>
        <dbReference type="PROSITE" id="PS51459"/>
    </source>
</evidence>
<proteinExistence type="predicted"/>
<gene>
    <name evidence="2" type="ORF">B0H64DRAFT_314939</name>
</gene>
<dbReference type="RefSeq" id="XP_062664222.1">
    <property type="nucleotide sequence ID" value="XM_062800225.1"/>
</dbReference>
<dbReference type="AlphaFoldDB" id="A0AAE0LX09"/>
<evidence type="ECO:0000313" key="2">
    <source>
        <dbReference type="EMBL" id="KAK3300708.1"/>
    </source>
</evidence>